<dbReference type="InterPro" id="IPR036397">
    <property type="entry name" value="RNaseH_sf"/>
</dbReference>
<accession>A0ABM1ZQK5</accession>
<evidence type="ECO:0008006" key="3">
    <source>
        <dbReference type="Google" id="ProtNLM"/>
    </source>
</evidence>
<evidence type="ECO:0000313" key="2">
    <source>
        <dbReference type="Proteomes" id="UP000069940"/>
    </source>
</evidence>
<reference evidence="2" key="1">
    <citation type="journal article" date="2015" name="Proc. Natl. Acad. Sci. U.S.A.">
        <title>Genome sequence of the Asian Tiger mosquito, Aedes albopictus, reveals insights into its biology, genetics, and evolution.</title>
        <authorList>
            <person name="Chen X.G."/>
            <person name="Jiang X."/>
            <person name="Gu J."/>
            <person name="Xu M."/>
            <person name="Wu Y."/>
            <person name="Deng Y."/>
            <person name="Zhang C."/>
            <person name="Bonizzoni M."/>
            <person name="Dermauw W."/>
            <person name="Vontas J."/>
            <person name="Armbruster P."/>
            <person name="Huang X."/>
            <person name="Yang Y."/>
            <person name="Zhang H."/>
            <person name="He W."/>
            <person name="Peng H."/>
            <person name="Liu Y."/>
            <person name="Wu K."/>
            <person name="Chen J."/>
            <person name="Lirakis M."/>
            <person name="Topalis P."/>
            <person name="Van Leeuwen T."/>
            <person name="Hall A.B."/>
            <person name="Jiang X."/>
            <person name="Thorpe C."/>
            <person name="Mueller R.L."/>
            <person name="Sun C."/>
            <person name="Waterhouse R.M."/>
            <person name="Yan G."/>
            <person name="Tu Z.J."/>
            <person name="Fang X."/>
            <person name="James A.A."/>
        </authorList>
    </citation>
    <scope>NUCLEOTIDE SEQUENCE [LARGE SCALE GENOMIC DNA]</scope>
    <source>
        <strain evidence="2">Foshan</strain>
    </source>
</reference>
<dbReference type="Gene3D" id="3.30.420.10">
    <property type="entry name" value="Ribonuclease H-like superfamily/Ribonuclease H"/>
    <property type="match status" value="1"/>
</dbReference>
<keyword evidence="2" id="KW-1185">Reference proteome</keyword>
<reference evidence="1" key="2">
    <citation type="submission" date="2025-05" db="UniProtKB">
        <authorList>
            <consortium name="EnsemblMetazoa"/>
        </authorList>
    </citation>
    <scope>IDENTIFICATION</scope>
    <source>
        <strain evidence="1">Foshan</strain>
    </source>
</reference>
<proteinExistence type="predicted"/>
<dbReference type="EnsemblMetazoa" id="AALFPA23_020723.R30598">
    <property type="protein sequence ID" value="AALFPA23_020723.P30598"/>
    <property type="gene ID" value="AALFPA23_020723"/>
</dbReference>
<name>A0ABM1ZQK5_AEDAL</name>
<dbReference type="GeneID" id="134291413"/>
<sequence>MYRQVVIHPVDRDFQRIVFLEQDDQPIKHYRLCTATYGTQCAAYPAIEAYAAVVYTRGRNDSEEIVVNLLAAKTRVAPIKQVALPRLELKRSSFTVNSDGIDNASIQPSGSGALDIYRQQHRSQMVIRSPPQMENVRGQSYVGNLGSAGITFEARTTQQTCGPDELTSEAELWKRVPVEQADDEELLELPRLKVLHSAIPIIRTNYDIETSLLERHSNYMLIVRTLAYVNRFLLALKVDNENLNVGLSPNEIYDAKIQLARAAQYAAYKPELELMRVGGRLQNSAYPYDVKHPVILPANYKVSELLLRDIHLRNLHAGPSLLAATVNSTRCVDYVGSLKVHASCVRGVKTTKGYIVVFVCMATKAVHLEVASDLSTNTFVCALKRFISRRSHPNEIWSDCGTNFVGKDHCLEDIQGAKQSHNEAAGRFLSNLGIKWVFNPPSAPHCGGIWEAAVKSAQIHLVAVLGAEAATYEDLSTVLALKPRSKWRTTKANVEKDQLVLVKNGSWRVLSSNTRNTRTRQESSGQLRCGVVKRSTPAPYRRSACYRRIETLVPQGGGGCSHMNASQPCRAYLYWLTLAQLGQRYQ</sequence>
<dbReference type="Pfam" id="PF05380">
    <property type="entry name" value="Peptidase_A17"/>
    <property type="match status" value="1"/>
</dbReference>
<dbReference type="InterPro" id="IPR008042">
    <property type="entry name" value="Retrotrans_Pao"/>
</dbReference>
<dbReference type="RefSeq" id="XP_062715120.1">
    <property type="nucleotide sequence ID" value="XM_062859136.1"/>
</dbReference>
<evidence type="ECO:0000313" key="1">
    <source>
        <dbReference type="EnsemblMetazoa" id="AALFPA23_020723.P30598"/>
    </source>
</evidence>
<protein>
    <recommendedName>
        <fullName evidence="3">Integrase catalytic domain-containing protein</fullName>
    </recommendedName>
</protein>
<dbReference type="Proteomes" id="UP000069940">
    <property type="component" value="Unassembled WGS sequence"/>
</dbReference>
<organism evidence="1 2">
    <name type="scientific">Aedes albopictus</name>
    <name type="common">Asian tiger mosquito</name>
    <name type="synonym">Stegomyia albopicta</name>
    <dbReference type="NCBI Taxonomy" id="7160"/>
    <lineage>
        <taxon>Eukaryota</taxon>
        <taxon>Metazoa</taxon>
        <taxon>Ecdysozoa</taxon>
        <taxon>Arthropoda</taxon>
        <taxon>Hexapoda</taxon>
        <taxon>Insecta</taxon>
        <taxon>Pterygota</taxon>
        <taxon>Neoptera</taxon>
        <taxon>Endopterygota</taxon>
        <taxon>Diptera</taxon>
        <taxon>Nematocera</taxon>
        <taxon>Culicoidea</taxon>
        <taxon>Culicidae</taxon>
        <taxon>Culicinae</taxon>
        <taxon>Aedini</taxon>
        <taxon>Aedes</taxon>
        <taxon>Stegomyia</taxon>
    </lineage>
</organism>
<dbReference type="PANTHER" id="PTHR47331">
    <property type="entry name" value="PHD-TYPE DOMAIN-CONTAINING PROTEIN"/>
    <property type="match status" value="1"/>
</dbReference>
<dbReference type="InterPro" id="IPR012337">
    <property type="entry name" value="RNaseH-like_sf"/>
</dbReference>
<dbReference type="SUPFAM" id="SSF53098">
    <property type="entry name" value="Ribonuclease H-like"/>
    <property type="match status" value="1"/>
</dbReference>